<dbReference type="AlphaFoldDB" id="A0A0D2A2U0"/>
<keyword evidence="3" id="KW-1185">Reference proteome</keyword>
<protein>
    <submittedName>
        <fullName evidence="2">Uncharacterized protein</fullName>
    </submittedName>
</protein>
<dbReference type="VEuPathDB" id="FungiDB:PV08_03546"/>
<dbReference type="GeneID" id="27330629"/>
<dbReference type="Proteomes" id="UP000053328">
    <property type="component" value="Unassembled WGS sequence"/>
</dbReference>
<accession>A0A0D2A2U0</accession>
<reference evidence="2 3" key="1">
    <citation type="submission" date="2015-01" db="EMBL/GenBank/DDBJ databases">
        <title>The Genome Sequence of Exophiala spinifera CBS89968.</title>
        <authorList>
            <consortium name="The Broad Institute Genomics Platform"/>
            <person name="Cuomo C."/>
            <person name="de Hoog S."/>
            <person name="Gorbushina A."/>
            <person name="Stielow B."/>
            <person name="Teixiera M."/>
            <person name="Abouelleil A."/>
            <person name="Chapman S.B."/>
            <person name="Priest M."/>
            <person name="Young S.K."/>
            <person name="Wortman J."/>
            <person name="Nusbaum C."/>
            <person name="Birren B."/>
        </authorList>
    </citation>
    <scope>NUCLEOTIDE SEQUENCE [LARGE SCALE GENOMIC DNA]</scope>
    <source>
        <strain evidence="2 3">CBS 89968</strain>
    </source>
</reference>
<gene>
    <name evidence="2" type="ORF">PV08_03546</name>
</gene>
<dbReference type="OrthoDB" id="5376498at2759"/>
<sequence>MSPSAGDPLAEMPTPEMITLLFKCHKSTTVLSVLPETPFSEIKNLLLAALRSRNVTTLPNTETPLPEDPEQLELGVLVDRKDASKGWVPLLIKEQEFRGAKGLKKKVGGETSVLNESPLGAGLNDGTWIAYRVKAQLKKSEDVDMAEADGASDLDLTEDPGWDVVIPSFDDDDVNDEEVE</sequence>
<feature type="compositionally biased region" description="Acidic residues" evidence="1">
    <location>
        <begin position="169"/>
        <end position="180"/>
    </location>
</feature>
<evidence type="ECO:0000256" key="1">
    <source>
        <dbReference type="SAM" id="MobiDB-lite"/>
    </source>
</evidence>
<evidence type="ECO:0000313" key="3">
    <source>
        <dbReference type="Proteomes" id="UP000053328"/>
    </source>
</evidence>
<dbReference type="HOGENOM" id="CLU_108547_0_0_1"/>
<feature type="compositionally biased region" description="Acidic residues" evidence="1">
    <location>
        <begin position="149"/>
        <end position="161"/>
    </location>
</feature>
<name>A0A0D2A2U0_9EURO</name>
<dbReference type="RefSeq" id="XP_016239468.1">
    <property type="nucleotide sequence ID" value="XM_016377898.1"/>
</dbReference>
<evidence type="ECO:0000313" key="2">
    <source>
        <dbReference type="EMBL" id="KIW19252.1"/>
    </source>
</evidence>
<dbReference type="EMBL" id="KN847493">
    <property type="protein sequence ID" value="KIW19252.1"/>
    <property type="molecule type" value="Genomic_DNA"/>
</dbReference>
<proteinExistence type="predicted"/>
<feature type="region of interest" description="Disordered" evidence="1">
    <location>
        <begin position="149"/>
        <end position="180"/>
    </location>
</feature>
<organism evidence="2 3">
    <name type="scientific">Exophiala spinifera</name>
    <dbReference type="NCBI Taxonomy" id="91928"/>
    <lineage>
        <taxon>Eukaryota</taxon>
        <taxon>Fungi</taxon>
        <taxon>Dikarya</taxon>
        <taxon>Ascomycota</taxon>
        <taxon>Pezizomycotina</taxon>
        <taxon>Eurotiomycetes</taxon>
        <taxon>Chaetothyriomycetidae</taxon>
        <taxon>Chaetothyriales</taxon>
        <taxon>Herpotrichiellaceae</taxon>
        <taxon>Exophiala</taxon>
    </lineage>
</organism>